<sequence>MNTDMEGVLEFLLYIGQAKRTFRTGRVIHGADKVGSVAGHMYRMVVMSFLLPSTSEESKIR</sequence>
<organism evidence="2 3">
    <name type="scientific">Rotaria magnacalcarata</name>
    <dbReference type="NCBI Taxonomy" id="392030"/>
    <lineage>
        <taxon>Eukaryota</taxon>
        <taxon>Metazoa</taxon>
        <taxon>Spiralia</taxon>
        <taxon>Gnathifera</taxon>
        <taxon>Rotifera</taxon>
        <taxon>Eurotatoria</taxon>
        <taxon>Bdelloidea</taxon>
        <taxon>Philodinida</taxon>
        <taxon>Philodinidae</taxon>
        <taxon>Rotaria</taxon>
    </lineage>
</organism>
<comment type="caution">
    <text evidence="2">The sequence shown here is derived from an EMBL/GenBank/DDBJ whole genome shotgun (WGS) entry which is preliminary data.</text>
</comment>
<accession>A0A8S2XI64</accession>
<protein>
    <recommendedName>
        <fullName evidence="1">HD domain-containing protein</fullName>
    </recommendedName>
</protein>
<name>A0A8S2XI64_9BILA</name>
<dbReference type="Proteomes" id="UP000681967">
    <property type="component" value="Unassembled WGS sequence"/>
</dbReference>
<dbReference type="SUPFAM" id="SSF109604">
    <property type="entry name" value="HD-domain/PDEase-like"/>
    <property type="match status" value="1"/>
</dbReference>
<dbReference type="EMBL" id="CAJOBH010076995">
    <property type="protein sequence ID" value="CAF4499170.1"/>
    <property type="molecule type" value="Genomic_DNA"/>
</dbReference>
<feature type="non-terminal residue" evidence="2">
    <location>
        <position position="61"/>
    </location>
</feature>
<evidence type="ECO:0000313" key="3">
    <source>
        <dbReference type="Proteomes" id="UP000681967"/>
    </source>
</evidence>
<dbReference type="AlphaFoldDB" id="A0A8S2XI64"/>
<evidence type="ECO:0000259" key="1">
    <source>
        <dbReference type="Pfam" id="PF13023"/>
    </source>
</evidence>
<gene>
    <name evidence="2" type="ORF">BYL167_LOCUS35928</name>
</gene>
<reference evidence="2" key="1">
    <citation type="submission" date="2021-02" db="EMBL/GenBank/DDBJ databases">
        <authorList>
            <person name="Nowell W R."/>
        </authorList>
    </citation>
    <scope>NUCLEOTIDE SEQUENCE</scope>
</reference>
<dbReference type="Pfam" id="PF13023">
    <property type="entry name" value="HD_3"/>
    <property type="match status" value="1"/>
</dbReference>
<proteinExistence type="predicted"/>
<dbReference type="Gene3D" id="1.10.3210.10">
    <property type="entry name" value="Hypothetical protein af1432"/>
    <property type="match status" value="1"/>
</dbReference>
<feature type="domain" description="HD" evidence="1">
    <location>
        <begin position="15"/>
        <end position="56"/>
    </location>
</feature>
<dbReference type="InterPro" id="IPR006674">
    <property type="entry name" value="HD_domain"/>
</dbReference>
<evidence type="ECO:0000313" key="2">
    <source>
        <dbReference type="EMBL" id="CAF4499170.1"/>
    </source>
</evidence>